<dbReference type="Pfam" id="PF00144">
    <property type="entry name" value="Beta-lactamase"/>
    <property type="match status" value="1"/>
</dbReference>
<proteinExistence type="predicted"/>
<dbReference type="InterPro" id="IPR050491">
    <property type="entry name" value="AmpC-like"/>
</dbReference>
<dbReference type="InterPro" id="IPR012338">
    <property type="entry name" value="Beta-lactam/transpept-like"/>
</dbReference>
<accession>A0ABN2M0A5</accession>
<dbReference type="InterPro" id="IPR049511">
    <property type="entry name" value="PGH-like_rpt"/>
</dbReference>
<dbReference type="PANTHER" id="PTHR46825">
    <property type="entry name" value="D-ALANYL-D-ALANINE-CARBOXYPEPTIDASE/ENDOPEPTIDASE AMPH"/>
    <property type="match status" value="1"/>
</dbReference>
<dbReference type="Gene3D" id="3.40.710.10">
    <property type="entry name" value="DD-peptidase/beta-lactamase superfamily"/>
    <property type="match status" value="1"/>
</dbReference>
<dbReference type="InterPro" id="IPR006311">
    <property type="entry name" value="TAT_signal"/>
</dbReference>
<dbReference type="Pfam" id="PF17660">
    <property type="entry name" value="BTRD1"/>
    <property type="match status" value="4"/>
</dbReference>
<evidence type="ECO:0000313" key="3">
    <source>
        <dbReference type="Proteomes" id="UP001500218"/>
    </source>
</evidence>
<sequence length="670" mass="70097">MATNSDLPITGRLGGLQLSRRSLLVAGAAAGGALAVPGLLAPTSAWAASVPFSAYHGVDGAGHQRKYNELSAQGYRMISLSAYGSPTLYAAVWVKRSGPAWAAVHGVSAASYQAKVNELLVQGYVPTIVTATGPSNDAVFAAVFEKITPGNWLAKHGLVDGAETTANTLANANKAARDGKLILRSLAVYGSGTGDRTYAAIWLPNPGAVKWQAGPMGDGTSYARWFDGYTQVPMRPAIVDANNGHQFAALFTDDSVGGWAARHGMTATEYQNEYDTQVAAGRMPISVQGSGTGSGIRYAAVFASQDQPVPRQWTQTDSAGAAYAGIHTVMRTFMQRHGVRAGQLAIRKNGTLRVSSGYTWSEAGTAITQPDSLMRLASVSKAFACAAIQALVTDFGFNLNTKVFPYLGINSVALASQTKDSRVDNITVQQLIDHTGGWVRNVSGFDPVFAGRDIALRLGLAGRVSKRDVARYMYGEPLQYAPGDSARYTANDRYSNFGYLLLGLVVEQRTGQSFITYLKNRVLNPLGIDGSVFTGATLRSGKRAGELSYDAAAVGSSAWDPASSALVPAAYGTFLIAEMDSGGGLIANAPAVATFIGSHAAWGLGGRAAGSARSGGMAGTSSLAVSRGDGVDWAYIFNTAEIAADVDANGKTNLDRLADDLNAAITAAHF</sequence>
<gene>
    <name evidence="2" type="ORF">GCM10009682_28850</name>
</gene>
<dbReference type="RefSeq" id="WP_344130945.1">
    <property type="nucleotide sequence ID" value="NZ_BAAALT010000076.1"/>
</dbReference>
<dbReference type="EMBL" id="BAAALT010000076">
    <property type="protein sequence ID" value="GAA1805232.1"/>
    <property type="molecule type" value="Genomic_DNA"/>
</dbReference>
<dbReference type="PROSITE" id="PS51318">
    <property type="entry name" value="TAT"/>
    <property type="match status" value="1"/>
</dbReference>
<dbReference type="Proteomes" id="UP001500218">
    <property type="component" value="Unassembled WGS sequence"/>
</dbReference>
<comment type="caution">
    <text evidence="2">The sequence shown here is derived from an EMBL/GenBank/DDBJ whole genome shotgun (WGS) entry which is preliminary data.</text>
</comment>
<name>A0ABN2M0A5_9ACTN</name>
<dbReference type="InterPro" id="IPR001466">
    <property type="entry name" value="Beta-lactam-related"/>
</dbReference>
<organism evidence="2 3">
    <name type="scientific">Luedemannella flava</name>
    <dbReference type="NCBI Taxonomy" id="349316"/>
    <lineage>
        <taxon>Bacteria</taxon>
        <taxon>Bacillati</taxon>
        <taxon>Actinomycetota</taxon>
        <taxon>Actinomycetes</taxon>
        <taxon>Micromonosporales</taxon>
        <taxon>Micromonosporaceae</taxon>
        <taxon>Luedemannella</taxon>
    </lineage>
</organism>
<evidence type="ECO:0000313" key="2">
    <source>
        <dbReference type="EMBL" id="GAA1805232.1"/>
    </source>
</evidence>
<reference evidence="2 3" key="1">
    <citation type="journal article" date="2019" name="Int. J. Syst. Evol. Microbiol.">
        <title>The Global Catalogue of Microorganisms (GCM) 10K type strain sequencing project: providing services to taxonomists for standard genome sequencing and annotation.</title>
        <authorList>
            <consortium name="The Broad Institute Genomics Platform"/>
            <consortium name="The Broad Institute Genome Sequencing Center for Infectious Disease"/>
            <person name="Wu L."/>
            <person name="Ma J."/>
        </authorList>
    </citation>
    <scope>NUCLEOTIDE SEQUENCE [LARGE SCALE GENOMIC DNA]</scope>
    <source>
        <strain evidence="2 3">JCM 13250</strain>
    </source>
</reference>
<feature type="domain" description="Beta-lactamase-related" evidence="1">
    <location>
        <begin position="329"/>
        <end position="602"/>
    </location>
</feature>
<dbReference type="SUPFAM" id="SSF56601">
    <property type="entry name" value="beta-lactamase/transpeptidase-like"/>
    <property type="match status" value="1"/>
</dbReference>
<evidence type="ECO:0000259" key="1">
    <source>
        <dbReference type="Pfam" id="PF00144"/>
    </source>
</evidence>
<keyword evidence="3" id="KW-1185">Reference proteome</keyword>
<protein>
    <recommendedName>
        <fullName evidence="1">Beta-lactamase-related domain-containing protein</fullName>
    </recommendedName>
</protein>
<dbReference type="PANTHER" id="PTHR46825:SF9">
    <property type="entry name" value="BETA-LACTAMASE-RELATED DOMAIN-CONTAINING PROTEIN"/>
    <property type="match status" value="1"/>
</dbReference>